<dbReference type="SUPFAM" id="SSF56784">
    <property type="entry name" value="HAD-like"/>
    <property type="match status" value="1"/>
</dbReference>
<dbReference type="SFLD" id="SFLDG01129">
    <property type="entry name" value="C1.5:_HAD__Beta-PGM__Phosphata"/>
    <property type="match status" value="1"/>
</dbReference>
<comment type="catalytic activity">
    <reaction evidence="1">
        <text>2-phosphoglycolate + H2O = glycolate + phosphate</text>
        <dbReference type="Rhea" id="RHEA:14369"/>
        <dbReference type="ChEBI" id="CHEBI:15377"/>
        <dbReference type="ChEBI" id="CHEBI:29805"/>
        <dbReference type="ChEBI" id="CHEBI:43474"/>
        <dbReference type="ChEBI" id="CHEBI:58033"/>
        <dbReference type="EC" id="3.1.3.18"/>
    </reaction>
</comment>
<dbReference type="Pfam" id="PF13419">
    <property type="entry name" value="HAD_2"/>
    <property type="match status" value="1"/>
</dbReference>
<dbReference type="PANTHER" id="PTHR43434">
    <property type="entry name" value="PHOSPHOGLYCOLATE PHOSPHATASE"/>
    <property type="match status" value="1"/>
</dbReference>
<organism evidence="5 6">
    <name type="scientific">Candidatus Cryptobacteroides faecipullorum</name>
    <dbReference type="NCBI Taxonomy" id="2840764"/>
    <lineage>
        <taxon>Bacteria</taxon>
        <taxon>Pseudomonadati</taxon>
        <taxon>Bacteroidota</taxon>
        <taxon>Bacteroidia</taxon>
        <taxon>Bacteroidales</taxon>
        <taxon>Candidatus Cryptobacteroides</taxon>
    </lineage>
</organism>
<dbReference type="SFLD" id="SFLDS00003">
    <property type="entry name" value="Haloacid_Dehalogenase"/>
    <property type="match status" value="1"/>
</dbReference>
<name>A0A9D9I5V5_9BACT</name>
<comment type="caution">
    <text evidence="5">The sequence shown here is derived from an EMBL/GenBank/DDBJ whole genome shotgun (WGS) entry which is preliminary data.</text>
</comment>
<evidence type="ECO:0000313" key="5">
    <source>
        <dbReference type="EMBL" id="MBO8466225.1"/>
    </source>
</evidence>
<gene>
    <name evidence="5" type="ORF">IAB99_00490</name>
</gene>
<dbReference type="GO" id="GO:0006281">
    <property type="term" value="P:DNA repair"/>
    <property type="evidence" value="ECO:0007669"/>
    <property type="project" value="TreeGrafter"/>
</dbReference>
<dbReference type="Proteomes" id="UP000823660">
    <property type="component" value="Unassembled WGS sequence"/>
</dbReference>
<comment type="similarity">
    <text evidence="3">Belongs to the HAD-like hydrolase superfamily. CbbY/CbbZ/Gph/YieH family.</text>
</comment>
<dbReference type="InterPro" id="IPR023214">
    <property type="entry name" value="HAD_sf"/>
</dbReference>
<dbReference type="AlphaFoldDB" id="A0A9D9I5V5"/>
<evidence type="ECO:0000256" key="1">
    <source>
        <dbReference type="ARBA" id="ARBA00000830"/>
    </source>
</evidence>
<dbReference type="InterPro" id="IPR006439">
    <property type="entry name" value="HAD-SF_hydro_IA"/>
</dbReference>
<accession>A0A9D9I5V5</accession>
<proteinExistence type="inferred from homology"/>
<dbReference type="Gene3D" id="1.10.150.240">
    <property type="entry name" value="Putative phosphatase, domain 2"/>
    <property type="match status" value="1"/>
</dbReference>
<dbReference type="EC" id="3.1.3.18" evidence="4"/>
<dbReference type="InterPro" id="IPR041492">
    <property type="entry name" value="HAD_2"/>
</dbReference>
<dbReference type="InterPro" id="IPR050155">
    <property type="entry name" value="HAD-like_hydrolase_sf"/>
</dbReference>
<evidence type="ECO:0000313" key="6">
    <source>
        <dbReference type="Proteomes" id="UP000823660"/>
    </source>
</evidence>
<reference evidence="5" key="2">
    <citation type="journal article" date="2021" name="PeerJ">
        <title>Extensive microbial diversity within the chicken gut microbiome revealed by metagenomics and culture.</title>
        <authorList>
            <person name="Gilroy R."/>
            <person name="Ravi A."/>
            <person name="Getino M."/>
            <person name="Pursley I."/>
            <person name="Horton D.L."/>
            <person name="Alikhan N.F."/>
            <person name="Baker D."/>
            <person name="Gharbi K."/>
            <person name="Hall N."/>
            <person name="Watson M."/>
            <person name="Adriaenssens E.M."/>
            <person name="Foster-Nyarko E."/>
            <person name="Jarju S."/>
            <person name="Secka A."/>
            <person name="Antonio M."/>
            <person name="Oren A."/>
            <person name="Chaudhuri R.R."/>
            <person name="La Ragione R."/>
            <person name="Hildebrand F."/>
            <person name="Pallen M.J."/>
        </authorList>
    </citation>
    <scope>NUCLEOTIDE SEQUENCE</scope>
    <source>
        <strain evidence="5">B1-15692</strain>
    </source>
</reference>
<dbReference type="GO" id="GO:0005829">
    <property type="term" value="C:cytosol"/>
    <property type="evidence" value="ECO:0007669"/>
    <property type="project" value="TreeGrafter"/>
</dbReference>
<dbReference type="InterPro" id="IPR023198">
    <property type="entry name" value="PGP-like_dom2"/>
</dbReference>
<dbReference type="Gene3D" id="3.40.50.1000">
    <property type="entry name" value="HAD superfamily/HAD-like"/>
    <property type="match status" value="1"/>
</dbReference>
<keyword evidence="5" id="KW-0378">Hydrolase</keyword>
<dbReference type="EMBL" id="JADIMH010000005">
    <property type="protein sequence ID" value="MBO8466225.1"/>
    <property type="molecule type" value="Genomic_DNA"/>
</dbReference>
<evidence type="ECO:0000256" key="4">
    <source>
        <dbReference type="ARBA" id="ARBA00013078"/>
    </source>
</evidence>
<dbReference type="NCBIfam" id="TIGR01549">
    <property type="entry name" value="HAD-SF-IA-v1"/>
    <property type="match status" value="1"/>
</dbReference>
<evidence type="ECO:0000256" key="2">
    <source>
        <dbReference type="ARBA" id="ARBA00004818"/>
    </source>
</evidence>
<reference evidence="5" key="1">
    <citation type="submission" date="2020-10" db="EMBL/GenBank/DDBJ databases">
        <authorList>
            <person name="Gilroy R."/>
        </authorList>
    </citation>
    <scope>NUCLEOTIDE SEQUENCE</scope>
    <source>
        <strain evidence="5">B1-15692</strain>
    </source>
</reference>
<dbReference type="PANTHER" id="PTHR43434:SF1">
    <property type="entry name" value="PHOSPHOGLYCOLATE PHOSPHATASE"/>
    <property type="match status" value="1"/>
</dbReference>
<dbReference type="PRINTS" id="PR00413">
    <property type="entry name" value="HADHALOGNASE"/>
</dbReference>
<evidence type="ECO:0000256" key="3">
    <source>
        <dbReference type="ARBA" id="ARBA00006171"/>
    </source>
</evidence>
<sequence>MIKLAVFDLDGTLLDTLEDLGNACNYALKMCGYGERRMEEYNSLVGRGIYNLFNGALPEGARTEEEIMKMKGYFIPYYDKHKCDRTHPYDGICTMLDKLAASGIRLAVASNKYQDGTEKLVRRFFGKYDFVKILGQRDGMPIKPDPMIVAEAMTAASITDRTEVVYSGDSNVDMQTGINAGVKTIGVTWGFRTREELLAYGPWAIADSPDRLCRLILEA</sequence>
<protein>
    <recommendedName>
        <fullName evidence="4">phosphoglycolate phosphatase</fullName>
        <ecNumber evidence="4">3.1.3.18</ecNumber>
    </recommendedName>
</protein>
<dbReference type="InterPro" id="IPR036412">
    <property type="entry name" value="HAD-like_sf"/>
</dbReference>
<comment type="pathway">
    <text evidence="2">Organic acid metabolism; glycolate biosynthesis; glycolate from 2-phosphoglycolate: step 1/1.</text>
</comment>
<dbReference type="GO" id="GO:0008967">
    <property type="term" value="F:phosphoglycolate phosphatase activity"/>
    <property type="evidence" value="ECO:0007669"/>
    <property type="project" value="UniProtKB-EC"/>
</dbReference>